<evidence type="ECO:0000256" key="1">
    <source>
        <dbReference type="SAM" id="MobiDB-lite"/>
    </source>
</evidence>
<evidence type="ECO:0000256" key="2">
    <source>
        <dbReference type="SAM" id="SignalP"/>
    </source>
</evidence>
<dbReference type="AlphaFoldDB" id="A0A4Z2GG58"/>
<dbReference type="EMBL" id="SRLO01000544">
    <property type="protein sequence ID" value="TNN52528.1"/>
    <property type="molecule type" value="Genomic_DNA"/>
</dbReference>
<evidence type="ECO:0000313" key="4">
    <source>
        <dbReference type="Proteomes" id="UP000314294"/>
    </source>
</evidence>
<accession>A0A4Z2GG58</accession>
<comment type="caution">
    <text evidence="3">The sequence shown here is derived from an EMBL/GenBank/DDBJ whole genome shotgun (WGS) entry which is preliminary data.</text>
</comment>
<name>A0A4Z2GG58_9TELE</name>
<proteinExistence type="predicted"/>
<sequence>MLPRLLLALSVWAGSYQADSAQSERRVVTHVPGDIIIGALFSVHHQPPADKVHERKCGAVREQYGIQRNHLPNARRCESAPTGHARYPTGARKERT</sequence>
<protein>
    <submittedName>
        <fullName evidence="3">Metabotropic glutamate receptor 5</fullName>
    </submittedName>
</protein>
<organism evidence="3 4">
    <name type="scientific">Liparis tanakae</name>
    <name type="common">Tanaka's snailfish</name>
    <dbReference type="NCBI Taxonomy" id="230148"/>
    <lineage>
        <taxon>Eukaryota</taxon>
        <taxon>Metazoa</taxon>
        <taxon>Chordata</taxon>
        <taxon>Craniata</taxon>
        <taxon>Vertebrata</taxon>
        <taxon>Euteleostomi</taxon>
        <taxon>Actinopterygii</taxon>
        <taxon>Neopterygii</taxon>
        <taxon>Teleostei</taxon>
        <taxon>Neoteleostei</taxon>
        <taxon>Acanthomorphata</taxon>
        <taxon>Eupercaria</taxon>
        <taxon>Perciformes</taxon>
        <taxon>Cottioidei</taxon>
        <taxon>Cottales</taxon>
        <taxon>Liparidae</taxon>
        <taxon>Liparis</taxon>
    </lineage>
</organism>
<feature type="chain" id="PRO_5021388332" evidence="2">
    <location>
        <begin position="19"/>
        <end position="96"/>
    </location>
</feature>
<keyword evidence="3" id="KW-0675">Receptor</keyword>
<evidence type="ECO:0000313" key="3">
    <source>
        <dbReference type="EMBL" id="TNN52528.1"/>
    </source>
</evidence>
<dbReference type="OrthoDB" id="425344at2759"/>
<reference evidence="3 4" key="1">
    <citation type="submission" date="2019-03" db="EMBL/GenBank/DDBJ databases">
        <title>First draft genome of Liparis tanakae, snailfish: a comprehensive survey of snailfish specific genes.</title>
        <authorList>
            <person name="Kim W."/>
            <person name="Song I."/>
            <person name="Jeong J.-H."/>
            <person name="Kim D."/>
            <person name="Kim S."/>
            <person name="Ryu S."/>
            <person name="Song J.Y."/>
            <person name="Lee S.K."/>
        </authorList>
    </citation>
    <scope>NUCLEOTIDE SEQUENCE [LARGE SCALE GENOMIC DNA]</scope>
    <source>
        <tissue evidence="3">Muscle</tissue>
    </source>
</reference>
<dbReference type="Proteomes" id="UP000314294">
    <property type="component" value="Unassembled WGS sequence"/>
</dbReference>
<dbReference type="Gene3D" id="3.40.50.2300">
    <property type="match status" value="1"/>
</dbReference>
<feature type="region of interest" description="Disordered" evidence="1">
    <location>
        <begin position="70"/>
        <end position="96"/>
    </location>
</feature>
<keyword evidence="4" id="KW-1185">Reference proteome</keyword>
<keyword evidence="2" id="KW-0732">Signal</keyword>
<gene>
    <name evidence="3" type="primary">GRM5_2</name>
    <name evidence="3" type="ORF">EYF80_037295</name>
</gene>
<feature type="signal peptide" evidence="2">
    <location>
        <begin position="1"/>
        <end position="18"/>
    </location>
</feature>